<dbReference type="EMBL" id="JAIWYP010000004">
    <property type="protein sequence ID" value="KAH3835774.1"/>
    <property type="molecule type" value="Genomic_DNA"/>
</dbReference>
<reference evidence="1" key="2">
    <citation type="submission" date="2020-11" db="EMBL/GenBank/DDBJ databases">
        <authorList>
            <person name="McCartney M.A."/>
            <person name="Auch B."/>
            <person name="Kono T."/>
            <person name="Mallez S."/>
            <person name="Becker A."/>
            <person name="Gohl D.M."/>
            <person name="Silverstein K.A.T."/>
            <person name="Koren S."/>
            <person name="Bechman K.B."/>
            <person name="Herman A."/>
            <person name="Abrahante J.E."/>
            <person name="Garbe J."/>
        </authorList>
    </citation>
    <scope>NUCLEOTIDE SEQUENCE</scope>
    <source>
        <strain evidence="1">Duluth1</strain>
        <tissue evidence="1">Whole animal</tissue>
    </source>
</reference>
<proteinExistence type="predicted"/>
<evidence type="ECO:0000313" key="2">
    <source>
        <dbReference type="Proteomes" id="UP000828390"/>
    </source>
</evidence>
<organism evidence="1 2">
    <name type="scientific">Dreissena polymorpha</name>
    <name type="common">Zebra mussel</name>
    <name type="synonym">Mytilus polymorpha</name>
    <dbReference type="NCBI Taxonomy" id="45954"/>
    <lineage>
        <taxon>Eukaryota</taxon>
        <taxon>Metazoa</taxon>
        <taxon>Spiralia</taxon>
        <taxon>Lophotrochozoa</taxon>
        <taxon>Mollusca</taxon>
        <taxon>Bivalvia</taxon>
        <taxon>Autobranchia</taxon>
        <taxon>Heteroconchia</taxon>
        <taxon>Euheterodonta</taxon>
        <taxon>Imparidentia</taxon>
        <taxon>Neoheterodontei</taxon>
        <taxon>Myida</taxon>
        <taxon>Dreissenoidea</taxon>
        <taxon>Dreissenidae</taxon>
        <taxon>Dreissena</taxon>
    </lineage>
</organism>
<dbReference type="AlphaFoldDB" id="A0A9D4KA78"/>
<reference evidence="1" key="1">
    <citation type="journal article" date="2019" name="bioRxiv">
        <title>The Genome of the Zebra Mussel, Dreissena polymorpha: A Resource for Invasive Species Research.</title>
        <authorList>
            <person name="McCartney M.A."/>
            <person name="Auch B."/>
            <person name="Kono T."/>
            <person name="Mallez S."/>
            <person name="Zhang Y."/>
            <person name="Obille A."/>
            <person name="Becker A."/>
            <person name="Abrahante J.E."/>
            <person name="Garbe J."/>
            <person name="Badalamenti J.P."/>
            <person name="Herman A."/>
            <person name="Mangelson H."/>
            <person name="Liachko I."/>
            <person name="Sullivan S."/>
            <person name="Sone E.D."/>
            <person name="Koren S."/>
            <person name="Silverstein K.A.T."/>
            <person name="Beckman K.B."/>
            <person name="Gohl D.M."/>
        </authorList>
    </citation>
    <scope>NUCLEOTIDE SEQUENCE</scope>
    <source>
        <strain evidence="1">Duluth1</strain>
        <tissue evidence="1">Whole animal</tissue>
    </source>
</reference>
<keyword evidence="2" id="KW-1185">Reference proteome</keyword>
<name>A0A9D4KA78_DREPO</name>
<gene>
    <name evidence="1" type="ORF">DPMN_109137</name>
</gene>
<comment type="caution">
    <text evidence="1">The sequence shown here is derived from an EMBL/GenBank/DDBJ whole genome shotgun (WGS) entry which is preliminary data.</text>
</comment>
<sequence length="132" mass="15539">MDQFITDLRKYHTFLTGMQKRSNNNHQSPEPIRQFNDSWSLITVNKVDSVREEYSALDLALKECCDYIPIDLLQFEPKSKEDRRKWLSKIELSSTVNVFTHAHGNYIGNTTFVWKIPDPQLPNSKKYAQREC</sequence>
<protein>
    <submittedName>
        <fullName evidence="1">Uncharacterized protein</fullName>
    </submittedName>
</protein>
<dbReference type="Proteomes" id="UP000828390">
    <property type="component" value="Unassembled WGS sequence"/>
</dbReference>
<accession>A0A9D4KA78</accession>
<evidence type="ECO:0000313" key="1">
    <source>
        <dbReference type="EMBL" id="KAH3835774.1"/>
    </source>
</evidence>